<sequence>MRALARGTHRDERENLSRIISFDTASDLTTVPEKVFSTIWDAIEAEFGPDHVDGTRKLTFHSKKEKKLLAYIDAKDWIWVRKRVTQQLPTIAVEADVEFTFEVLLTDHVRVCEGSWCRLLLVDGVKSYTSPHAFVLGRPFFVEHDLHVDYDAGIVGLRTPKGPVVNKLASVESWLKSRAPQCKRGGRHRSGVAGAFRRCIGKSTDD</sequence>
<name>A0A7J6SLB2_PEROL</name>
<accession>A0A7J6SLB2</accession>
<dbReference type="EMBL" id="JABANO010017305">
    <property type="protein sequence ID" value="KAF4733749.1"/>
    <property type="molecule type" value="Genomic_DNA"/>
</dbReference>
<keyword evidence="2" id="KW-1185">Reference proteome</keyword>
<proteinExistence type="predicted"/>
<evidence type="ECO:0000313" key="2">
    <source>
        <dbReference type="Proteomes" id="UP000553632"/>
    </source>
</evidence>
<organism evidence="1 2">
    <name type="scientific">Perkinsus olseni</name>
    <name type="common">Perkinsus atlanticus</name>
    <dbReference type="NCBI Taxonomy" id="32597"/>
    <lineage>
        <taxon>Eukaryota</taxon>
        <taxon>Sar</taxon>
        <taxon>Alveolata</taxon>
        <taxon>Perkinsozoa</taxon>
        <taxon>Perkinsea</taxon>
        <taxon>Perkinsida</taxon>
        <taxon>Perkinsidae</taxon>
        <taxon>Perkinsus</taxon>
    </lineage>
</organism>
<dbReference type="Proteomes" id="UP000553632">
    <property type="component" value="Unassembled WGS sequence"/>
</dbReference>
<dbReference type="AlphaFoldDB" id="A0A7J6SLB2"/>
<comment type="caution">
    <text evidence="1">The sequence shown here is derived from an EMBL/GenBank/DDBJ whole genome shotgun (WGS) entry which is preliminary data.</text>
</comment>
<dbReference type="InterPro" id="IPR021109">
    <property type="entry name" value="Peptidase_aspartic_dom_sf"/>
</dbReference>
<protein>
    <submittedName>
        <fullName evidence="1">Uncharacterized protein</fullName>
    </submittedName>
</protein>
<evidence type="ECO:0000313" key="1">
    <source>
        <dbReference type="EMBL" id="KAF4733749.1"/>
    </source>
</evidence>
<dbReference type="SUPFAM" id="SSF50630">
    <property type="entry name" value="Acid proteases"/>
    <property type="match status" value="1"/>
</dbReference>
<reference evidence="1 2" key="1">
    <citation type="submission" date="2020-04" db="EMBL/GenBank/DDBJ databases">
        <title>Perkinsus olseni comparative genomics.</title>
        <authorList>
            <person name="Bogema D.R."/>
        </authorList>
    </citation>
    <scope>NUCLEOTIDE SEQUENCE [LARGE SCALE GENOMIC DNA]</scope>
    <source>
        <strain evidence="1 2">ATCC PRA-207</strain>
    </source>
</reference>
<gene>
    <name evidence="1" type="ORF">FOZ63_021820</name>
</gene>
<dbReference type="Gene3D" id="2.40.70.10">
    <property type="entry name" value="Acid Proteases"/>
    <property type="match status" value="1"/>
</dbReference>